<proteinExistence type="predicted"/>
<evidence type="ECO:0008006" key="3">
    <source>
        <dbReference type="Google" id="ProtNLM"/>
    </source>
</evidence>
<gene>
    <name evidence="1" type="ORF">NH26_18625</name>
</gene>
<dbReference type="Gene3D" id="1.20.1290.10">
    <property type="entry name" value="AhpD-like"/>
    <property type="match status" value="1"/>
</dbReference>
<keyword evidence="2" id="KW-1185">Reference proteome</keyword>
<sequence>MKPKFTVYKNKEIKVIEPPVFMLAHEIMRGEGTLPIAYREILAAYVSKHNHSKYCFLTHIAICKELGYGNVLDIFSSNDKEFTPLFNFALKVIKEDLSKDILQEFVKKGFEIEVAEEIIRIVSIITCINQWVGSHSFDKMTKDQDSYIGHYANIMKQHNFYPKL</sequence>
<accession>A0A1S1Z4K2</accession>
<evidence type="ECO:0000313" key="1">
    <source>
        <dbReference type="EMBL" id="OHX68219.1"/>
    </source>
</evidence>
<dbReference type="EMBL" id="JRYR02000001">
    <property type="protein sequence ID" value="OHX68219.1"/>
    <property type="molecule type" value="Genomic_DNA"/>
</dbReference>
<dbReference type="SUPFAM" id="SSF69118">
    <property type="entry name" value="AhpD-like"/>
    <property type="match status" value="1"/>
</dbReference>
<dbReference type="Proteomes" id="UP000179797">
    <property type="component" value="Unassembled WGS sequence"/>
</dbReference>
<dbReference type="AlphaFoldDB" id="A0A1S1Z4K2"/>
<name>A0A1S1Z4K2_FLAPC</name>
<dbReference type="RefSeq" id="WP_044223464.1">
    <property type="nucleotide sequence ID" value="NZ_JRYR02000001.1"/>
</dbReference>
<reference evidence="1 2" key="1">
    <citation type="journal article" date="2012" name="Int. J. Syst. Evol. Microbiol.">
        <title>Flammeovirga pacifica sp. nov., isolated from deep-sea sediment.</title>
        <authorList>
            <person name="Xu H."/>
            <person name="Fu Y."/>
            <person name="Yang N."/>
            <person name="Ding Z."/>
            <person name="Lai Q."/>
            <person name="Zeng R."/>
        </authorList>
    </citation>
    <scope>NUCLEOTIDE SEQUENCE [LARGE SCALE GENOMIC DNA]</scope>
    <source>
        <strain evidence="2">DSM 24597 / LMG 26175 / WPAGA1</strain>
    </source>
</reference>
<evidence type="ECO:0000313" key="2">
    <source>
        <dbReference type="Proteomes" id="UP000179797"/>
    </source>
</evidence>
<comment type="caution">
    <text evidence="1">The sequence shown here is derived from an EMBL/GenBank/DDBJ whole genome shotgun (WGS) entry which is preliminary data.</text>
</comment>
<protein>
    <recommendedName>
        <fullName evidence="3">Carboxymuconolactone decarboxylase-like domain-containing protein</fullName>
    </recommendedName>
</protein>
<dbReference type="STRING" id="915059.NH26_18625"/>
<organism evidence="1 2">
    <name type="scientific">Flammeovirga pacifica</name>
    <dbReference type="NCBI Taxonomy" id="915059"/>
    <lineage>
        <taxon>Bacteria</taxon>
        <taxon>Pseudomonadati</taxon>
        <taxon>Bacteroidota</taxon>
        <taxon>Cytophagia</taxon>
        <taxon>Cytophagales</taxon>
        <taxon>Flammeovirgaceae</taxon>
        <taxon>Flammeovirga</taxon>
    </lineage>
</organism>
<dbReference type="InterPro" id="IPR029032">
    <property type="entry name" value="AhpD-like"/>
</dbReference>
<dbReference type="OrthoDB" id="9808310at2"/>